<dbReference type="Gene3D" id="1.20.1070.10">
    <property type="entry name" value="Rhodopsin 7-helix transmembrane proteins"/>
    <property type="match status" value="1"/>
</dbReference>
<dbReference type="GO" id="GO:0004930">
    <property type="term" value="F:G protein-coupled receptor activity"/>
    <property type="evidence" value="ECO:0007669"/>
    <property type="project" value="UniProtKB-KW"/>
</dbReference>
<reference evidence="15" key="1">
    <citation type="submission" date="2020-07" db="EMBL/GenBank/DDBJ databases">
        <title>A long reads based de novo assembly of the rainbow trout Arlee double haploid line genome.</title>
        <authorList>
            <person name="Gao G."/>
            <person name="Palti Y."/>
        </authorList>
    </citation>
    <scope>NUCLEOTIDE SEQUENCE [LARGE SCALE GENOMIC DNA]</scope>
</reference>
<keyword evidence="11" id="KW-0807">Transducer</keyword>
<dbReference type="PROSITE" id="PS50262">
    <property type="entry name" value="G_PROTEIN_RECEP_F1_2"/>
    <property type="match status" value="1"/>
</dbReference>
<dbReference type="GO" id="GO:0016020">
    <property type="term" value="C:membrane"/>
    <property type="evidence" value="ECO:0007669"/>
    <property type="project" value="UniProtKB-SubCell"/>
</dbReference>
<evidence type="ECO:0000256" key="10">
    <source>
        <dbReference type="ARBA" id="ARBA00023170"/>
    </source>
</evidence>
<dbReference type="PANTHER" id="PTHR24240">
    <property type="entry name" value="OPSIN"/>
    <property type="match status" value="1"/>
</dbReference>
<dbReference type="AlphaFoldDB" id="A0A8C7T7G7"/>
<feature type="transmembrane region" description="Helical" evidence="13">
    <location>
        <begin position="112"/>
        <end position="135"/>
    </location>
</feature>
<reference evidence="15" key="3">
    <citation type="submission" date="2025-09" db="UniProtKB">
        <authorList>
            <consortium name="Ensembl"/>
        </authorList>
    </citation>
    <scope>IDENTIFICATION</scope>
</reference>
<evidence type="ECO:0000256" key="9">
    <source>
        <dbReference type="ARBA" id="ARBA00023136"/>
    </source>
</evidence>
<evidence type="ECO:0000313" key="16">
    <source>
        <dbReference type="Proteomes" id="UP000694395"/>
    </source>
</evidence>
<evidence type="ECO:0000256" key="11">
    <source>
        <dbReference type="ARBA" id="ARBA00023224"/>
    </source>
</evidence>
<proteinExistence type="predicted"/>
<feature type="domain" description="G-protein coupled receptors family 1 profile" evidence="14">
    <location>
        <begin position="47"/>
        <end position="304"/>
    </location>
</feature>
<keyword evidence="4 13" id="KW-0812">Transmembrane</keyword>
<evidence type="ECO:0000313" key="15">
    <source>
        <dbReference type="Ensembl" id="ENSOMYP00000079350.1"/>
    </source>
</evidence>
<keyword evidence="8" id="KW-0297">G-protein coupled receptor</keyword>
<feature type="transmembrane region" description="Helical" evidence="13">
    <location>
        <begin position="199"/>
        <end position="224"/>
    </location>
</feature>
<organism evidence="15 16">
    <name type="scientific">Oncorhynchus mykiss</name>
    <name type="common">Rainbow trout</name>
    <name type="synonym">Salmo gairdneri</name>
    <dbReference type="NCBI Taxonomy" id="8022"/>
    <lineage>
        <taxon>Eukaryota</taxon>
        <taxon>Metazoa</taxon>
        <taxon>Chordata</taxon>
        <taxon>Craniata</taxon>
        <taxon>Vertebrata</taxon>
        <taxon>Euteleostomi</taxon>
        <taxon>Actinopterygii</taxon>
        <taxon>Neopterygii</taxon>
        <taxon>Teleostei</taxon>
        <taxon>Protacanthopterygii</taxon>
        <taxon>Salmoniformes</taxon>
        <taxon>Salmonidae</taxon>
        <taxon>Salmoninae</taxon>
        <taxon>Oncorhynchus</taxon>
    </lineage>
</organism>
<feature type="region of interest" description="Disordered" evidence="12">
    <location>
        <begin position="1"/>
        <end position="23"/>
    </location>
</feature>
<name>A0A8C7T7G7_ONCMY</name>
<evidence type="ECO:0000256" key="2">
    <source>
        <dbReference type="ARBA" id="ARBA00022543"/>
    </source>
</evidence>
<dbReference type="PRINTS" id="PR00237">
    <property type="entry name" value="GPCRRHODOPSN"/>
</dbReference>
<sequence>SSLASTSPTNYHGPSTPRQSTRERAQPNLFPLTALKDLAWVLRSSKGNGVVILLLVKQRHSLEPQDLLTLNLAVSDAGVAIFGYSRGILEIFNLFRDDGLLIKTIWTCQVDGFLIMLFGLISINTLTSISVVRYIKGCQPSYAHYNNHCNVAVVIVAVWLCALFWAGAPLVGWGSYTARKYGTCEIDWVQARFSVSYRLYVILIFTFNFFIPFVVIWFSYVSIIRTVNNSHKSSRGGAASERENQLERSITTVSLILCSAFLLAWSPYTVISMWSACGHQVPPLHSILASLFAKSASSYNPFIYLGLNSKFRQDFRAQFHCLHHKPDLSHRPDEVQIDLDIMEVNGGVDDLDSGVELGSERGVEERGENQSCPLMPPMIAPAPSHRLFLRKLSDSGRL</sequence>
<dbReference type="Ensembl" id="ENSOMYT00000086469.2">
    <property type="protein sequence ID" value="ENSOMYP00000079350.1"/>
    <property type="gene ID" value="ENSOMYG00000036731.2"/>
</dbReference>
<comment type="subcellular location">
    <subcellularLocation>
        <location evidence="1">Membrane</location>
        <topology evidence="1">Multi-pass membrane protein</topology>
    </subcellularLocation>
</comment>
<keyword evidence="3" id="KW-0716">Sensory transduction</keyword>
<dbReference type="InterPro" id="IPR050125">
    <property type="entry name" value="GPCR_opsins"/>
</dbReference>
<dbReference type="GO" id="GO:0009881">
    <property type="term" value="F:photoreceptor activity"/>
    <property type="evidence" value="ECO:0007669"/>
    <property type="project" value="UniProtKB-KW"/>
</dbReference>
<protein>
    <submittedName>
        <fullName evidence="15">Opsin 6, group member b</fullName>
    </submittedName>
</protein>
<dbReference type="InterPro" id="IPR017452">
    <property type="entry name" value="GPCR_Rhodpsn_7TM"/>
</dbReference>
<dbReference type="InterPro" id="IPR027430">
    <property type="entry name" value="Retinal_BS"/>
</dbReference>
<evidence type="ECO:0000256" key="5">
    <source>
        <dbReference type="ARBA" id="ARBA00022925"/>
    </source>
</evidence>
<keyword evidence="16" id="KW-1185">Reference proteome</keyword>
<evidence type="ECO:0000256" key="3">
    <source>
        <dbReference type="ARBA" id="ARBA00022606"/>
    </source>
</evidence>
<keyword evidence="9 13" id="KW-0472">Membrane</keyword>
<keyword evidence="2" id="KW-0600">Photoreceptor protein</keyword>
<evidence type="ECO:0000256" key="12">
    <source>
        <dbReference type="SAM" id="MobiDB-lite"/>
    </source>
</evidence>
<dbReference type="SUPFAM" id="SSF81321">
    <property type="entry name" value="Family A G protein-coupled receptor-like"/>
    <property type="match status" value="1"/>
</dbReference>
<feature type="transmembrane region" description="Helical" evidence="13">
    <location>
        <begin position="68"/>
        <end position="92"/>
    </location>
</feature>
<dbReference type="GeneTree" id="ENSGT01120000271854"/>
<evidence type="ECO:0000256" key="1">
    <source>
        <dbReference type="ARBA" id="ARBA00004141"/>
    </source>
</evidence>
<evidence type="ECO:0000259" key="14">
    <source>
        <dbReference type="PROSITE" id="PS50262"/>
    </source>
</evidence>
<keyword evidence="10" id="KW-0675">Receptor</keyword>
<evidence type="ECO:0000256" key="13">
    <source>
        <dbReference type="SAM" id="Phobius"/>
    </source>
</evidence>
<keyword evidence="6 13" id="KW-1133">Transmembrane helix</keyword>
<dbReference type="Proteomes" id="UP000694395">
    <property type="component" value="Chromosome 19"/>
</dbReference>
<reference evidence="15" key="2">
    <citation type="submission" date="2025-08" db="UniProtKB">
        <authorList>
            <consortium name="Ensembl"/>
        </authorList>
    </citation>
    <scope>IDENTIFICATION</scope>
</reference>
<dbReference type="InterPro" id="IPR000276">
    <property type="entry name" value="GPCR_Rhodpsn"/>
</dbReference>
<accession>A0A8C7T7G7</accession>
<feature type="transmembrane region" description="Helical" evidence="13">
    <location>
        <begin position="286"/>
        <end position="307"/>
    </location>
</feature>
<keyword evidence="5" id="KW-0681">Retinal protein</keyword>
<evidence type="ECO:0000256" key="7">
    <source>
        <dbReference type="ARBA" id="ARBA00022991"/>
    </source>
</evidence>
<evidence type="ECO:0000256" key="8">
    <source>
        <dbReference type="ARBA" id="ARBA00023040"/>
    </source>
</evidence>
<keyword evidence="7" id="KW-0157">Chromophore</keyword>
<feature type="transmembrane region" description="Helical" evidence="13">
    <location>
        <begin position="147"/>
        <end position="166"/>
    </location>
</feature>
<feature type="compositionally biased region" description="Polar residues" evidence="12">
    <location>
        <begin position="1"/>
        <end position="19"/>
    </location>
</feature>
<feature type="transmembrane region" description="Helical" evidence="13">
    <location>
        <begin position="245"/>
        <end position="266"/>
    </location>
</feature>
<dbReference type="Pfam" id="PF00001">
    <property type="entry name" value="7tm_1"/>
    <property type="match status" value="1"/>
</dbReference>
<evidence type="ECO:0000256" key="6">
    <source>
        <dbReference type="ARBA" id="ARBA00022989"/>
    </source>
</evidence>
<dbReference type="PROSITE" id="PS00238">
    <property type="entry name" value="OPSIN"/>
    <property type="match status" value="1"/>
</dbReference>
<dbReference type="GO" id="GO:0007602">
    <property type="term" value="P:phototransduction"/>
    <property type="evidence" value="ECO:0007669"/>
    <property type="project" value="UniProtKB-KW"/>
</dbReference>
<evidence type="ECO:0000256" key="4">
    <source>
        <dbReference type="ARBA" id="ARBA00022692"/>
    </source>
</evidence>